<comment type="caution">
    <text evidence="1">The sequence shown here is derived from an EMBL/GenBank/DDBJ whole genome shotgun (WGS) entry which is preliminary data.</text>
</comment>
<name>A0A833NBK9_MARNT</name>
<evidence type="ECO:0000313" key="1">
    <source>
        <dbReference type="EMBL" id="KAE8546140.1"/>
    </source>
</evidence>
<dbReference type="EMBL" id="WBMP01000005">
    <property type="protein sequence ID" value="KAE8546140.1"/>
    <property type="molecule type" value="Genomic_DNA"/>
</dbReference>
<gene>
    <name evidence="1" type="ORF">F6453_1386</name>
</gene>
<organism evidence="1 2">
    <name type="scientific">Marinobacter nauticus</name>
    <name type="common">Marinobacter hydrocarbonoclasticus</name>
    <name type="synonym">Marinobacter aquaeolei</name>
    <dbReference type="NCBI Taxonomy" id="2743"/>
    <lineage>
        <taxon>Bacteria</taxon>
        <taxon>Pseudomonadati</taxon>
        <taxon>Pseudomonadota</taxon>
        <taxon>Gammaproteobacteria</taxon>
        <taxon>Pseudomonadales</taxon>
        <taxon>Marinobacteraceae</taxon>
        <taxon>Marinobacter</taxon>
    </lineage>
</organism>
<sequence length="77" mass="8324">MWVGLVVSLVLYAVSYALMPKPEPPKNAVAGEFDVPHPPMGEPIPVVFGRVWIKDAGVIYYGNPQTKKIETSGGGKK</sequence>
<dbReference type="Proteomes" id="UP000469950">
    <property type="component" value="Unassembled WGS sequence"/>
</dbReference>
<accession>A0A833NBK9</accession>
<dbReference type="AlphaFoldDB" id="A0A833NBK9"/>
<proteinExistence type="predicted"/>
<reference evidence="1 2" key="1">
    <citation type="submission" date="2019-10" db="EMBL/GenBank/DDBJ databases">
        <title>Draft genome sequence of Marinobacter hydrocarbonoclasticus NCT7M from the microbiome of the marine copepod.</title>
        <authorList>
            <person name="Nuttall R."/>
            <person name="Sharma G."/>
            <person name="Moisander P."/>
        </authorList>
    </citation>
    <scope>NUCLEOTIDE SEQUENCE [LARGE SCALE GENOMIC DNA]</scope>
    <source>
        <strain evidence="1 2">NCT7M</strain>
    </source>
</reference>
<evidence type="ECO:0000313" key="2">
    <source>
        <dbReference type="Proteomes" id="UP000469950"/>
    </source>
</evidence>
<dbReference type="RefSeq" id="WP_194841891.1">
    <property type="nucleotide sequence ID" value="NZ_WBMP01000005.1"/>
</dbReference>
<protein>
    <submittedName>
        <fullName evidence="1">Uncharacterized protein</fullName>
    </submittedName>
</protein>